<feature type="transmembrane region" description="Helical" evidence="1">
    <location>
        <begin position="48"/>
        <end position="70"/>
    </location>
</feature>
<dbReference type="Proteomes" id="UP001172083">
    <property type="component" value="Unassembled WGS sequence"/>
</dbReference>
<dbReference type="SMART" id="SM00850">
    <property type="entry name" value="LytTR"/>
    <property type="match status" value="1"/>
</dbReference>
<sequence length="279" mass="32501">MTFKESGRVVKINQDLLFKRPYIWIVTLSITSLNFLITYNFQNINIQYVYYYLVDILTTYLIIEFYAYGVRFLNKKIPLNKDFVKRLTYQFTLHTLTVVIFTILLNELLDHIFFGGKRLSLSFVFYTKDTFVALLFILLFHAVYFGLFLVSERQNPGSVGTIPEVKIKVRDAFTFKLLSTTEIIAVYSLFGNTYVIDINFKKFSSELTLKEFEEKLNENFFRANRKFIISKTIIDSYKSASNGKIDVTIKTKATGELSKTITVSRDKASLFRTWLKSGS</sequence>
<comment type="caution">
    <text evidence="3">The sequence shown here is derived from an EMBL/GenBank/DDBJ whole genome shotgun (WGS) entry which is preliminary data.</text>
</comment>
<protein>
    <submittedName>
        <fullName evidence="3">LytTR family DNA-binding domain-containing protein</fullName>
    </submittedName>
</protein>
<keyword evidence="1" id="KW-0812">Transmembrane</keyword>
<feature type="transmembrane region" description="Helical" evidence="1">
    <location>
        <begin position="21"/>
        <end position="42"/>
    </location>
</feature>
<keyword evidence="1" id="KW-1133">Transmembrane helix</keyword>
<proteinExistence type="predicted"/>
<evidence type="ECO:0000313" key="4">
    <source>
        <dbReference type="Proteomes" id="UP001172083"/>
    </source>
</evidence>
<feature type="domain" description="HTH LytTR-type" evidence="2">
    <location>
        <begin position="173"/>
        <end position="276"/>
    </location>
</feature>
<feature type="transmembrane region" description="Helical" evidence="1">
    <location>
        <begin position="129"/>
        <end position="150"/>
    </location>
</feature>
<keyword evidence="4" id="KW-1185">Reference proteome</keyword>
<evidence type="ECO:0000259" key="2">
    <source>
        <dbReference type="SMART" id="SM00850"/>
    </source>
</evidence>
<gene>
    <name evidence="3" type="ORF">QQ020_18840</name>
</gene>
<dbReference type="GO" id="GO:0003677">
    <property type="term" value="F:DNA binding"/>
    <property type="evidence" value="ECO:0007669"/>
    <property type="project" value="UniProtKB-KW"/>
</dbReference>
<reference evidence="3" key="1">
    <citation type="submission" date="2023-06" db="EMBL/GenBank/DDBJ databases">
        <title>Genomic of Agaribacillus aureum.</title>
        <authorList>
            <person name="Wang G."/>
        </authorList>
    </citation>
    <scope>NUCLEOTIDE SEQUENCE</scope>
    <source>
        <strain evidence="3">BMA12</strain>
    </source>
</reference>
<evidence type="ECO:0000256" key="1">
    <source>
        <dbReference type="SAM" id="Phobius"/>
    </source>
</evidence>
<accession>A0ABT8LA73</accession>
<keyword evidence="1" id="KW-0472">Membrane</keyword>
<name>A0ABT8LA73_9BACT</name>
<organism evidence="3 4">
    <name type="scientific">Agaribacillus aureus</name>
    <dbReference type="NCBI Taxonomy" id="3051825"/>
    <lineage>
        <taxon>Bacteria</taxon>
        <taxon>Pseudomonadati</taxon>
        <taxon>Bacteroidota</taxon>
        <taxon>Cytophagia</taxon>
        <taxon>Cytophagales</taxon>
        <taxon>Splendidivirgaceae</taxon>
        <taxon>Agaribacillus</taxon>
    </lineage>
</organism>
<evidence type="ECO:0000313" key="3">
    <source>
        <dbReference type="EMBL" id="MDN5214141.1"/>
    </source>
</evidence>
<dbReference type="RefSeq" id="WP_346759476.1">
    <property type="nucleotide sequence ID" value="NZ_JAUJEB010000004.1"/>
</dbReference>
<dbReference type="Pfam" id="PF04397">
    <property type="entry name" value="LytTR"/>
    <property type="match status" value="1"/>
</dbReference>
<dbReference type="EMBL" id="JAUJEB010000004">
    <property type="protein sequence ID" value="MDN5214141.1"/>
    <property type="molecule type" value="Genomic_DNA"/>
</dbReference>
<dbReference type="Gene3D" id="2.40.50.1020">
    <property type="entry name" value="LytTr DNA-binding domain"/>
    <property type="match status" value="1"/>
</dbReference>
<keyword evidence="3" id="KW-0238">DNA-binding</keyword>
<feature type="transmembrane region" description="Helical" evidence="1">
    <location>
        <begin position="91"/>
        <end position="109"/>
    </location>
</feature>
<dbReference type="InterPro" id="IPR007492">
    <property type="entry name" value="LytTR_DNA-bd_dom"/>
</dbReference>